<dbReference type="VEuPathDB" id="ToxoDB:ETH_00014295"/>
<evidence type="ECO:0000256" key="2">
    <source>
        <dbReference type="SAM" id="Phobius"/>
    </source>
</evidence>
<evidence type="ECO:0008006" key="5">
    <source>
        <dbReference type="Google" id="ProtNLM"/>
    </source>
</evidence>
<proteinExistence type="predicted"/>
<dbReference type="VEuPathDB" id="ToxoDB:ETH2_1588300"/>
<feature type="coiled-coil region" evidence="1">
    <location>
        <begin position="410"/>
        <end position="437"/>
    </location>
</feature>
<dbReference type="OrthoDB" id="348353at2759"/>
<name>U6L1S0_EIMTE</name>
<gene>
    <name evidence="3" type="ORF">ETH_00014295</name>
</gene>
<feature type="transmembrane region" description="Helical" evidence="2">
    <location>
        <begin position="60"/>
        <end position="84"/>
    </location>
</feature>
<dbReference type="EMBL" id="HG675722">
    <property type="protein sequence ID" value="CDJ42529.1"/>
    <property type="molecule type" value="Genomic_DNA"/>
</dbReference>
<dbReference type="AlphaFoldDB" id="U6L1S0"/>
<reference evidence="3" key="1">
    <citation type="submission" date="2013-10" db="EMBL/GenBank/DDBJ databases">
        <title>Genomic analysis of the causative agents of coccidiosis in chickens.</title>
        <authorList>
            <person name="Reid A.J."/>
            <person name="Blake D."/>
            <person name="Billington K."/>
            <person name="Browne H."/>
            <person name="Dunn M."/>
            <person name="Hung S."/>
            <person name="Kawahara F."/>
            <person name="Miranda-Saavedra D."/>
            <person name="Mourier T."/>
            <person name="Nagra H."/>
            <person name="Otto T.D."/>
            <person name="Rawlings N."/>
            <person name="Sanchez A."/>
            <person name="Sanders M."/>
            <person name="Subramaniam C."/>
            <person name="Tay Y."/>
            <person name="Dear P."/>
            <person name="Doerig C."/>
            <person name="Gruber A."/>
            <person name="Parkinson J."/>
            <person name="Shirley M."/>
            <person name="Wan K.L."/>
            <person name="Berriman M."/>
            <person name="Tomley F."/>
            <person name="Pain A."/>
        </authorList>
    </citation>
    <scope>NUCLEOTIDE SEQUENCE [LARGE SCALE GENOMIC DNA]</scope>
    <source>
        <strain evidence="3">Houghton</strain>
    </source>
</reference>
<protein>
    <recommendedName>
        <fullName evidence="5">Transmembrane protein</fullName>
    </recommendedName>
</protein>
<evidence type="ECO:0000313" key="3">
    <source>
        <dbReference type="EMBL" id="CDJ42529.1"/>
    </source>
</evidence>
<keyword evidence="4" id="KW-1185">Reference proteome</keyword>
<reference evidence="3" key="2">
    <citation type="submission" date="2013-10" db="EMBL/GenBank/DDBJ databases">
        <authorList>
            <person name="Aslett M."/>
        </authorList>
    </citation>
    <scope>NUCLEOTIDE SEQUENCE [LARGE SCALE GENOMIC DNA]</scope>
    <source>
        <strain evidence="3">Houghton</strain>
    </source>
</reference>
<keyword evidence="2" id="KW-1133">Transmembrane helix</keyword>
<dbReference type="Proteomes" id="UP000030747">
    <property type="component" value="Unassembled WGS sequence"/>
</dbReference>
<evidence type="ECO:0000313" key="4">
    <source>
        <dbReference type="Proteomes" id="UP000030747"/>
    </source>
</evidence>
<keyword evidence="2" id="KW-0472">Membrane</keyword>
<dbReference type="GeneID" id="25252016"/>
<keyword evidence="1" id="KW-0175">Coiled coil</keyword>
<dbReference type="RefSeq" id="XP_013233279.1">
    <property type="nucleotide sequence ID" value="XM_013377825.1"/>
</dbReference>
<accession>U6L1S0</accession>
<evidence type="ECO:0000256" key="1">
    <source>
        <dbReference type="SAM" id="Coils"/>
    </source>
</evidence>
<organism evidence="3 4">
    <name type="scientific">Eimeria tenella</name>
    <name type="common">Coccidian parasite</name>
    <dbReference type="NCBI Taxonomy" id="5802"/>
    <lineage>
        <taxon>Eukaryota</taxon>
        <taxon>Sar</taxon>
        <taxon>Alveolata</taxon>
        <taxon>Apicomplexa</taxon>
        <taxon>Conoidasida</taxon>
        <taxon>Coccidia</taxon>
        <taxon>Eucoccidiorida</taxon>
        <taxon>Eimeriorina</taxon>
        <taxon>Eimeriidae</taxon>
        <taxon>Eimeria</taxon>
    </lineage>
</organism>
<keyword evidence="2" id="KW-0812">Transmembrane</keyword>
<dbReference type="OMA" id="HMTANER"/>
<sequence length="479" mass="53278">MSQQLPAMAGRDEYAQTAANYAPLSEQAEPLPQSHTDKIDQPLISSHMDSASKASKGGMALLASNTLSFFCITATIYLVLSGFWCPKELETRQLLSSGIQTRLLSIQGSRWAKECVEGQAGDHSSTEHTEPVARPSSTLAKNETLPGFYGSAYNQAGREEEDADQSLRADWMSSLLERTPSVAECKRQLKALHLQKKDRKNLTSGEVKLLERARVDLHDLLVYRFRLVAGLHMTANERRRLEKVRADLTLKTDKSSLKRLKKTVERLCYLEELVKKARRDLFIIREVLGLLLLHTEQRTISLRILASHRLQNREISVTAANAIAIATLVMKGSRSSNLALTAEQQNALLNIGEELLTSLQEAAADLSHLIRAPSNSHSTLKKRAAKYHSLQKNASVYTLQLHSVVRGVTAQKILRRLDRENLKLRKALEKADQLTQESCMGGEGIISSVRSLLRLSLFTSGRGFDGSSETLHASHAKLR</sequence>